<dbReference type="InterPro" id="IPR036465">
    <property type="entry name" value="vWFA_dom_sf"/>
</dbReference>
<evidence type="ECO:0000313" key="2">
    <source>
        <dbReference type="EMBL" id="AKJ95561.1"/>
    </source>
</evidence>
<dbReference type="Gene3D" id="3.40.50.410">
    <property type="entry name" value="von Willebrand factor, type A domain"/>
    <property type="match status" value="1"/>
</dbReference>
<dbReference type="PROSITE" id="PS50234">
    <property type="entry name" value="VWFA"/>
    <property type="match status" value="1"/>
</dbReference>
<organism evidence="2 3">
    <name type="scientific">Thioalkalivibrio versutus</name>
    <dbReference type="NCBI Taxonomy" id="106634"/>
    <lineage>
        <taxon>Bacteria</taxon>
        <taxon>Pseudomonadati</taxon>
        <taxon>Pseudomonadota</taxon>
        <taxon>Gammaproteobacteria</taxon>
        <taxon>Chromatiales</taxon>
        <taxon>Ectothiorhodospiraceae</taxon>
        <taxon>Thioalkalivibrio</taxon>
    </lineage>
</organism>
<dbReference type="CDD" id="cd01454">
    <property type="entry name" value="vWA_norD_type"/>
    <property type="match status" value="1"/>
</dbReference>
<dbReference type="PANTHER" id="PTHR41248">
    <property type="entry name" value="NORD PROTEIN"/>
    <property type="match status" value="1"/>
</dbReference>
<feature type="domain" description="VWFA" evidence="1">
    <location>
        <begin position="583"/>
        <end position="771"/>
    </location>
</feature>
<dbReference type="SMART" id="SM00327">
    <property type="entry name" value="VWA"/>
    <property type="match status" value="1"/>
</dbReference>
<dbReference type="SUPFAM" id="SSF53300">
    <property type="entry name" value="vWA-like"/>
    <property type="match status" value="1"/>
</dbReference>
<protein>
    <submittedName>
        <fullName evidence="2">von Willebrand factor A</fullName>
    </submittedName>
</protein>
<dbReference type="Pfam" id="PF00092">
    <property type="entry name" value="VWA"/>
    <property type="match status" value="1"/>
</dbReference>
<keyword evidence="3" id="KW-1185">Reference proteome</keyword>
<dbReference type="RefSeq" id="WP_019567932.1">
    <property type="nucleotide sequence ID" value="NZ_CP011367.1"/>
</dbReference>
<dbReference type="AlphaFoldDB" id="A0A0G3G9R9"/>
<sequence length="773" mass="87151">MSIHLEEYQDLLEDLGGQAAEVLEASWQEATRAFSTGGLKRYYLEGARSLHSLGRGSEMVVAFVQEAPDLAQELGEDAVGELVSSAIKMYSKTSGAVITLLISTSPIAARRLGDLRLFGGYLRLVDNLLGQAPRGVRPMLEHLDELLSQLTLGGLRRWATWGAQAHRTDLEEQIAYFGLESPESRSVFQKERRGTLFVDVQRRINLYLRSLWARDFFMRPTSGDFESREGYKPYIEGFTIFLPDAFDDWEGLTGLDLYRAAAAHAAAHVVYTREMQPEEAPRGVTGVLTELFEDARVEALASQGFPGLRNLWTPLHTATPDDGEAPQALLARTARALLDPDYRDDHPFVTRARAALAERTEDLEAPGLARALAEALAPEFPEQGYMNPRQVAPDVLYRDDNRYMWAFGREEDDFETLMASGSNQERVYVTPMEMINTLDVPGAGDDAQMIMVLATEWFRDGEEESINQQEGKEPISLPYHYHEWDYQMQLERPHWVTLLERRPQKGDVAEIDAINEKHKPLISRLKFLIEAMQPQGVQRLRKQAEGDELDLNALVDAQIDLRMRRQPDERIYVRNIRQVRDLSVLVLLDLSESTNEMVQGTDTSVVQLAREATALLGGAISKIGDPFAIHGFASDGRHDVEYYRFKDFGAPYDDHARARLAGMKGQLSTRMGAAVRHAGHLLQQQGTQKKLLLIVTDGEPADTDVRDPQYLRQDAKRAVEEVGKNGVYSFCISLDPNADEYVERIFGAQHFMVLDRIERLPEKLPMLYAGLTR</sequence>
<dbReference type="OrthoDB" id="9758211at2"/>
<evidence type="ECO:0000313" key="3">
    <source>
        <dbReference type="Proteomes" id="UP000064201"/>
    </source>
</evidence>
<dbReference type="PATRIC" id="fig|106634.4.peg.1929"/>
<dbReference type="InterPro" id="IPR051928">
    <property type="entry name" value="NorD/CobT"/>
</dbReference>
<dbReference type="EMBL" id="CP011367">
    <property type="protein sequence ID" value="AKJ95561.1"/>
    <property type="molecule type" value="Genomic_DNA"/>
</dbReference>
<accession>A0A0G3G9R9</accession>
<dbReference type="KEGG" id="tvr:TVD_09415"/>
<dbReference type="PANTHER" id="PTHR41248:SF1">
    <property type="entry name" value="NORD PROTEIN"/>
    <property type="match status" value="1"/>
</dbReference>
<evidence type="ECO:0000259" key="1">
    <source>
        <dbReference type="PROSITE" id="PS50234"/>
    </source>
</evidence>
<reference evidence="2 3" key="1">
    <citation type="submission" date="2015-04" db="EMBL/GenBank/DDBJ databases">
        <title>Complete Sequence for the Genome of the Thioalkalivibrio versutus D301.</title>
        <authorList>
            <person name="Mu T."/>
            <person name="Zhou J."/>
            <person name="Xu X."/>
        </authorList>
    </citation>
    <scope>NUCLEOTIDE SEQUENCE [LARGE SCALE GENOMIC DNA]</scope>
    <source>
        <strain evidence="2 3">D301</strain>
    </source>
</reference>
<dbReference type="Proteomes" id="UP000064201">
    <property type="component" value="Chromosome"/>
</dbReference>
<gene>
    <name evidence="2" type="ORF">TVD_09415</name>
</gene>
<proteinExistence type="predicted"/>
<dbReference type="STRING" id="106634.TVD_09415"/>
<name>A0A0G3G9R9_9GAMM</name>
<dbReference type="InterPro" id="IPR002035">
    <property type="entry name" value="VWF_A"/>
</dbReference>